<gene>
    <name evidence="7 9" type="primary">recO</name>
    <name evidence="9" type="ORF">IAA72_10085</name>
</gene>
<dbReference type="Proteomes" id="UP000810292">
    <property type="component" value="Unassembled WGS sequence"/>
</dbReference>
<keyword evidence="3 7" id="KW-0227">DNA damage</keyword>
<accession>A0A9D9IEE5</accession>
<dbReference type="InterPro" id="IPR012340">
    <property type="entry name" value="NA-bd_OB-fold"/>
</dbReference>
<comment type="function">
    <text evidence="7">Involved in DNA repair and RecF pathway recombination.</text>
</comment>
<dbReference type="EMBL" id="JADIMF010000162">
    <property type="protein sequence ID" value="MBO8470113.1"/>
    <property type="molecule type" value="Genomic_DNA"/>
</dbReference>
<dbReference type="GO" id="GO:0043590">
    <property type="term" value="C:bacterial nucleoid"/>
    <property type="evidence" value="ECO:0007669"/>
    <property type="project" value="TreeGrafter"/>
</dbReference>
<evidence type="ECO:0000256" key="5">
    <source>
        <dbReference type="ARBA" id="ARBA00023204"/>
    </source>
</evidence>
<evidence type="ECO:0000256" key="2">
    <source>
        <dbReference type="ARBA" id="ARBA00021310"/>
    </source>
</evidence>
<protein>
    <recommendedName>
        <fullName evidence="2 7">DNA repair protein RecO</fullName>
    </recommendedName>
    <alternativeName>
        <fullName evidence="6 7">Recombination protein O</fullName>
    </alternativeName>
</protein>
<dbReference type="PANTHER" id="PTHR33991:SF1">
    <property type="entry name" value="DNA REPAIR PROTEIN RECO"/>
    <property type="match status" value="1"/>
</dbReference>
<dbReference type="Pfam" id="PF11967">
    <property type="entry name" value="RecO_N"/>
    <property type="match status" value="1"/>
</dbReference>
<dbReference type="PANTHER" id="PTHR33991">
    <property type="entry name" value="DNA REPAIR PROTEIN RECO"/>
    <property type="match status" value="1"/>
</dbReference>
<dbReference type="SUPFAM" id="SSF57863">
    <property type="entry name" value="ArfGap/RecO-like zinc finger"/>
    <property type="match status" value="1"/>
</dbReference>
<dbReference type="SUPFAM" id="SSF50249">
    <property type="entry name" value="Nucleic acid-binding proteins"/>
    <property type="match status" value="1"/>
</dbReference>
<organism evidence="9 10">
    <name type="scientific">Candidatus Ornithospirochaeta stercoravium</name>
    <dbReference type="NCBI Taxonomy" id="2840897"/>
    <lineage>
        <taxon>Bacteria</taxon>
        <taxon>Pseudomonadati</taxon>
        <taxon>Spirochaetota</taxon>
        <taxon>Spirochaetia</taxon>
        <taxon>Spirochaetales</taxon>
        <taxon>Spirochaetaceae</taxon>
        <taxon>Spirochaetaceae incertae sedis</taxon>
        <taxon>Candidatus Ornithospirochaeta</taxon>
    </lineage>
</organism>
<sequence length="242" mass="27284">MERDAKGLAIVIRSIPVRDYDRLLTLFSPSLGLMNVVSYGARKSVRSVKAPLYTEGNFSLEKGRRGWSLKDIDVISTHEGLHYDLDISQSAMLFSDLILVSRTAEPELYSLYVSALDALESHPYEKVVNAFVTCFLLQEGLSGDYISCPSCGKVFSKEEVLGFRPDMGVAVCPDCDTMSMTLILPPNARAYLRRIQEVGIEKAMDLTVSPEQEHRVFRYLLRTLLLSFPEKLRSIEHGIWKI</sequence>
<dbReference type="GO" id="GO:0006302">
    <property type="term" value="P:double-strand break repair"/>
    <property type="evidence" value="ECO:0007669"/>
    <property type="project" value="TreeGrafter"/>
</dbReference>
<evidence type="ECO:0000313" key="9">
    <source>
        <dbReference type="EMBL" id="MBO8470113.1"/>
    </source>
</evidence>
<dbReference type="AlphaFoldDB" id="A0A9D9IEE5"/>
<comment type="similarity">
    <text evidence="1 7">Belongs to the RecO family.</text>
</comment>
<evidence type="ECO:0000256" key="3">
    <source>
        <dbReference type="ARBA" id="ARBA00022763"/>
    </source>
</evidence>
<dbReference type="Gene3D" id="2.40.50.140">
    <property type="entry name" value="Nucleic acid-binding proteins"/>
    <property type="match status" value="1"/>
</dbReference>
<reference evidence="9" key="1">
    <citation type="submission" date="2020-10" db="EMBL/GenBank/DDBJ databases">
        <authorList>
            <person name="Gilroy R."/>
        </authorList>
    </citation>
    <scope>NUCLEOTIDE SEQUENCE</scope>
    <source>
        <strain evidence="9">14700</strain>
    </source>
</reference>
<feature type="domain" description="DNA replication/recombination mediator RecO N-terminal" evidence="8">
    <location>
        <begin position="7"/>
        <end position="72"/>
    </location>
</feature>
<dbReference type="InterPro" id="IPR042242">
    <property type="entry name" value="RecO_C"/>
</dbReference>
<dbReference type="InterPro" id="IPR003717">
    <property type="entry name" value="RecO"/>
</dbReference>
<dbReference type="InterPro" id="IPR022572">
    <property type="entry name" value="DNA_rep/recomb_RecO_N"/>
</dbReference>
<evidence type="ECO:0000256" key="4">
    <source>
        <dbReference type="ARBA" id="ARBA00023172"/>
    </source>
</evidence>
<evidence type="ECO:0000313" key="10">
    <source>
        <dbReference type="Proteomes" id="UP000810292"/>
    </source>
</evidence>
<reference evidence="9" key="2">
    <citation type="journal article" date="2021" name="PeerJ">
        <title>Extensive microbial diversity within the chicken gut microbiome revealed by metagenomics and culture.</title>
        <authorList>
            <person name="Gilroy R."/>
            <person name="Ravi A."/>
            <person name="Getino M."/>
            <person name="Pursley I."/>
            <person name="Horton D.L."/>
            <person name="Alikhan N.F."/>
            <person name="Baker D."/>
            <person name="Gharbi K."/>
            <person name="Hall N."/>
            <person name="Watson M."/>
            <person name="Adriaenssens E.M."/>
            <person name="Foster-Nyarko E."/>
            <person name="Jarju S."/>
            <person name="Secka A."/>
            <person name="Antonio M."/>
            <person name="Oren A."/>
            <person name="Chaudhuri R.R."/>
            <person name="La Ragione R."/>
            <person name="Hildebrand F."/>
            <person name="Pallen M.J."/>
        </authorList>
    </citation>
    <scope>NUCLEOTIDE SEQUENCE</scope>
    <source>
        <strain evidence="9">14700</strain>
    </source>
</reference>
<evidence type="ECO:0000256" key="7">
    <source>
        <dbReference type="HAMAP-Rule" id="MF_00201"/>
    </source>
</evidence>
<evidence type="ECO:0000259" key="8">
    <source>
        <dbReference type="Pfam" id="PF11967"/>
    </source>
</evidence>
<evidence type="ECO:0000256" key="1">
    <source>
        <dbReference type="ARBA" id="ARBA00007452"/>
    </source>
</evidence>
<keyword evidence="5 7" id="KW-0234">DNA repair</keyword>
<name>A0A9D9IEE5_9SPIO</name>
<dbReference type="NCBIfam" id="TIGR00613">
    <property type="entry name" value="reco"/>
    <property type="match status" value="1"/>
</dbReference>
<dbReference type="GO" id="GO:0006310">
    <property type="term" value="P:DNA recombination"/>
    <property type="evidence" value="ECO:0007669"/>
    <property type="project" value="UniProtKB-UniRule"/>
</dbReference>
<dbReference type="Gene3D" id="1.20.1440.120">
    <property type="entry name" value="Recombination protein O, C-terminal domain"/>
    <property type="match status" value="1"/>
</dbReference>
<dbReference type="InterPro" id="IPR037278">
    <property type="entry name" value="ARFGAP/RecO"/>
</dbReference>
<dbReference type="HAMAP" id="MF_00201">
    <property type="entry name" value="RecO"/>
    <property type="match status" value="1"/>
</dbReference>
<keyword evidence="4 7" id="KW-0233">DNA recombination</keyword>
<comment type="caution">
    <text evidence="9">The sequence shown here is derived from an EMBL/GenBank/DDBJ whole genome shotgun (WGS) entry which is preliminary data.</text>
</comment>
<evidence type="ECO:0000256" key="6">
    <source>
        <dbReference type="ARBA" id="ARBA00033409"/>
    </source>
</evidence>
<proteinExistence type="inferred from homology"/>
<dbReference type="Pfam" id="PF02565">
    <property type="entry name" value="RecO_C"/>
    <property type="match status" value="1"/>
</dbReference>